<reference evidence="2 3" key="1">
    <citation type="submission" date="2017-04" db="EMBL/GenBank/DDBJ databases">
        <authorList>
            <person name="Afonso C.L."/>
            <person name="Miller P.J."/>
            <person name="Scott M.A."/>
            <person name="Spackman E."/>
            <person name="Goraichik I."/>
            <person name="Dimitrov K.M."/>
            <person name="Suarez D.L."/>
            <person name="Swayne D.E."/>
        </authorList>
    </citation>
    <scope>NUCLEOTIDE SEQUENCE [LARGE SCALE GENOMIC DNA]</scope>
    <source>
        <strain evidence="2 3">CGMCC 1.12644</strain>
    </source>
</reference>
<evidence type="ECO:0000313" key="3">
    <source>
        <dbReference type="Proteomes" id="UP000192330"/>
    </source>
</evidence>
<dbReference type="Pfam" id="PF12708">
    <property type="entry name" value="Pect-lyase_RHGA_epim"/>
    <property type="match status" value="1"/>
</dbReference>
<dbReference type="SUPFAM" id="SSF51126">
    <property type="entry name" value="Pectin lyase-like"/>
    <property type="match status" value="1"/>
</dbReference>
<sequence length="759" mass="82360">MNKAITDGVQFMPAAFEAGLGHWSRGNGVPGSDSYHNVATAAFVPADQDFGGCLELQKTEGVQKLRYKGQTPILPGCYIRVTARIKAMSGNLPSVRIAGWAGSAGGVHVGGLPETDVAVPLTAYGDVVEVSAIIGSGNRPGVDLVWGTEPIYGHFGIDLTGQNGAVVRIDDIQIEDVTQVFYRDLMNWVDVRDYGAVGDGITDDSAAFEAADAAADGKRVLVSKGIYYLGSSVTLENRVQFEGNVIMPDNAILSLTRDFHLPAYIDAFGNEELAFRKAVQSLLNNSDHEGLDLGGRRVSVTAPIDMQAAVNNRTTFAQRRHIRNGQLRAEGGPAWENDVVTSQASYTASKPFTLTNVVNVANIPVGSLVEANGVGREIYVRDRNVAAQQITLSQPLSDAVGTQNYTFTRFKYLLDFSGFDKLTYFSMSDIEFQCNNMASGVLMPPLGGIFQFRDCFFNRPQDRAITSHGSGCQGMLVDRCNFESPENGLAAQDRTVVAITANANDVKLRDNRASQFRHFAVLSGSNNVVTGNHFFQGSTGGVRTAGLVLALRACNTTITGNYVDNCFIEWTNEREPEPDYTGGFGFAGVSITDNVFLAGGVASWFSFIVIKPFGTGHFINGLNVSGNTFRCVDAVMNRIERVDTSYANLEIGQMRKLYFSNNTHHNVEYPTHNPLTVKHSQNTAAQTWQVECAPHLPFNGYAQNVDGVALRGRIANASNAAQYVSPHAFEQKGPNRSQVHLVWPSSVKGDVNVQVRMDK</sequence>
<dbReference type="Gene3D" id="2.160.20.10">
    <property type="entry name" value="Single-stranded right-handed beta-helix, Pectin lyase-like"/>
    <property type="match status" value="1"/>
</dbReference>
<keyword evidence="3" id="KW-1185">Reference proteome</keyword>
<feature type="domain" description="Rhamnogalacturonase A/B/Epimerase-like pectate lyase" evidence="1">
    <location>
        <begin position="188"/>
        <end position="246"/>
    </location>
</feature>
<dbReference type="InterPro" id="IPR024535">
    <property type="entry name" value="RHGA/B-epi-like_pectate_lyase"/>
</dbReference>
<dbReference type="STRING" id="1387277.SAMN06295998_11050"/>
<name>A0A1W2D2N4_9RHOB</name>
<dbReference type="Proteomes" id="UP000192330">
    <property type="component" value="Unassembled WGS sequence"/>
</dbReference>
<dbReference type="RefSeq" id="WP_084353433.1">
    <property type="nucleotide sequence ID" value="NZ_FWYD01000010.1"/>
</dbReference>
<gene>
    <name evidence="2" type="ORF">SAMN06295998_11050</name>
</gene>
<evidence type="ECO:0000259" key="1">
    <source>
        <dbReference type="Pfam" id="PF12708"/>
    </source>
</evidence>
<evidence type="ECO:0000313" key="2">
    <source>
        <dbReference type="EMBL" id="SMC91308.1"/>
    </source>
</evidence>
<organism evidence="2 3">
    <name type="scientific">Primorskyibacter flagellatus</name>
    <dbReference type="NCBI Taxonomy" id="1387277"/>
    <lineage>
        <taxon>Bacteria</taxon>
        <taxon>Pseudomonadati</taxon>
        <taxon>Pseudomonadota</taxon>
        <taxon>Alphaproteobacteria</taxon>
        <taxon>Rhodobacterales</taxon>
        <taxon>Roseobacteraceae</taxon>
        <taxon>Primorskyibacter</taxon>
    </lineage>
</organism>
<dbReference type="InterPro" id="IPR012334">
    <property type="entry name" value="Pectin_lyas_fold"/>
</dbReference>
<dbReference type="OrthoDB" id="7749009at2"/>
<proteinExistence type="predicted"/>
<protein>
    <submittedName>
        <fullName evidence="2">Right handed beta helix region</fullName>
    </submittedName>
</protein>
<dbReference type="InterPro" id="IPR011050">
    <property type="entry name" value="Pectin_lyase_fold/virulence"/>
</dbReference>
<dbReference type="EMBL" id="FWYD01000010">
    <property type="protein sequence ID" value="SMC91308.1"/>
    <property type="molecule type" value="Genomic_DNA"/>
</dbReference>
<dbReference type="AlphaFoldDB" id="A0A1W2D2N4"/>
<accession>A0A1W2D2N4</accession>